<dbReference type="EMBL" id="JAECZA010000295">
    <property type="protein sequence ID" value="MBH8577838.1"/>
    <property type="molecule type" value="Genomic_DNA"/>
</dbReference>
<evidence type="ECO:0000313" key="3">
    <source>
        <dbReference type="EMBL" id="MBH8577838.1"/>
    </source>
</evidence>
<protein>
    <submittedName>
        <fullName evidence="3">CAP domain-containing protein</fullName>
    </submittedName>
</protein>
<dbReference type="InterPro" id="IPR035940">
    <property type="entry name" value="CAP_sf"/>
</dbReference>
<keyword evidence="1" id="KW-0732">Signal</keyword>
<dbReference type="Proteomes" id="UP000662314">
    <property type="component" value="Unassembled WGS sequence"/>
</dbReference>
<dbReference type="CDD" id="cd05379">
    <property type="entry name" value="CAP_bacterial"/>
    <property type="match status" value="1"/>
</dbReference>
<evidence type="ECO:0000259" key="2">
    <source>
        <dbReference type="Pfam" id="PF00188"/>
    </source>
</evidence>
<sequence>MHRKKVYVFILALLTSYSSYQLIQPSSFVAASTPGMAQTASTNVLAKASYLSPLEQQVIDEMTKVRTNPTAYISILENYKKHFQGNYVKLPGNTYLRTQEGVKPVNEAIAFLKSVRSVGALTASKGMSLGAKDHVKDQGSKGATGHYGSDGSDPFNRIDRYGKWQTTAGENISYGPNTAQDIVMQLIIDDGVPSRGHRKNIFNSAFKVAGVAYGTHKIYKTMCVITYAGGYQDK</sequence>
<dbReference type="PANTHER" id="PTHR31157:SF1">
    <property type="entry name" value="SCP DOMAIN-CONTAINING PROTEIN"/>
    <property type="match status" value="1"/>
</dbReference>
<evidence type="ECO:0000313" key="4">
    <source>
        <dbReference type="Proteomes" id="UP000662314"/>
    </source>
</evidence>
<feature type="domain" description="SCP" evidence="2">
    <location>
        <begin position="118"/>
        <end position="217"/>
    </location>
</feature>
<dbReference type="RefSeq" id="WP_214436523.1">
    <property type="nucleotide sequence ID" value="NZ_CAWPUQ010000232.1"/>
</dbReference>
<gene>
    <name evidence="3" type="ORF">I8752_33735</name>
</gene>
<dbReference type="PANTHER" id="PTHR31157">
    <property type="entry name" value="SCP DOMAIN-CONTAINING PROTEIN"/>
    <property type="match status" value="1"/>
</dbReference>
<dbReference type="AlphaFoldDB" id="A0A8J7IFA1"/>
<proteinExistence type="predicted"/>
<dbReference type="SUPFAM" id="SSF55797">
    <property type="entry name" value="PR-1-like"/>
    <property type="match status" value="1"/>
</dbReference>
<name>A0A8J7IFA1_9NOST</name>
<feature type="chain" id="PRO_5035262968" evidence="1">
    <location>
        <begin position="24"/>
        <end position="234"/>
    </location>
</feature>
<dbReference type="InterPro" id="IPR014044">
    <property type="entry name" value="CAP_dom"/>
</dbReference>
<evidence type="ECO:0000256" key="1">
    <source>
        <dbReference type="SAM" id="SignalP"/>
    </source>
</evidence>
<dbReference type="Gene3D" id="3.40.33.10">
    <property type="entry name" value="CAP"/>
    <property type="match status" value="1"/>
</dbReference>
<comment type="caution">
    <text evidence="3">The sequence shown here is derived from an EMBL/GenBank/DDBJ whole genome shotgun (WGS) entry which is preliminary data.</text>
</comment>
<reference evidence="3 4" key="1">
    <citation type="journal article" date="2021" name="Int. J. Syst. Evol. Microbiol.">
        <title>Amazonocrinis nigriterrae gen. nov., sp. nov., Atlanticothrix silvestris gen. nov., sp. nov. and Dendronalium phyllosphericum gen. nov., sp. nov., nostocacean cyanobacteria from Brazilian environments.</title>
        <authorList>
            <person name="Alvarenga D.O."/>
            <person name="Andreote A.P.D."/>
            <person name="Branco L.H.Z."/>
            <person name="Delbaje E."/>
            <person name="Cruz R.B."/>
            <person name="Varani A.M."/>
            <person name="Fiore M.F."/>
        </authorList>
    </citation>
    <scope>NUCLEOTIDE SEQUENCE [LARGE SCALE GENOMIC DNA]</scope>
    <source>
        <strain evidence="3 4">CENA369</strain>
    </source>
</reference>
<accession>A0A8J7IFA1</accession>
<dbReference type="Pfam" id="PF00188">
    <property type="entry name" value="CAP"/>
    <property type="match status" value="1"/>
</dbReference>
<keyword evidence="4" id="KW-1185">Reference proteome</keyword>
<feature type="signal peptide" evidence="1">
    <location>
        <begin position="1"/>
        <end position="23"/>
    </location>
</feature>
<organism evidence="3 4">
    <name type="scientific">Dendronalium phyllosphericum CENA369</name>
    <dbReference type="NCBI Taxonomy" id="1725256"/>
    <lineage>
        <taxon>Bacteria</taxon>
        <taxon>Bacillati</taxon>
        <taxon>Cyanobacteriota</taxon>
        <taxon>Cyanophyceae</taxon>
        <taxon>Nostocales</taxon>
        <taxon>Nostocaceae</taxon>
        <taxon>Dendronalium</taxon>
        <taxon>Dendronalium phyllosphericum</taxon>
    </lineage>
</organism>